<name>A0A0K2AKE9_STRA7</name>
<dbReference type="AlphaFoldDB" id="A0A0K2AKE9"/>
<dbReference type="RefSeq" id="WP_053126300.1">
    <property type="nucleotide sequence ID" value="NZ_CP012382.1"/>
</dbReference>
<evidence type="ECO:0000313" key="2">
    <source>
        <dbReference type="Proteomes" id="UP000061018"/>
    </source>
</evidence>
<dbReference type="KEGG" id="samb:SAM23877_0491"/>
<sequence length="83" mass="9146">MPADPGHTPDPAVVSVSLAAESALLEARMRMLQEAIHAIDTRIGAVSERLQRMYRAPVALTSEQWQQLMRHPLDACLEIGRGL</sequence>
<proteinExistence type="predicted"/>
<reference evidence="2" key="1">
    <citation type="journal article" date="2015" name="J. Biotechnol.">
        <title>Complete genome sequence of Streptomyces ambofaciens ATCC 23877, the spiramycin producer.</title>
        <authorList>
            <person name="Thibessard A."/>
            <person name="Haas D."/>
            <person name="Gerbaud C."/>
            <person name="Aigle B."/>
            <person name="Lautru S."/>
            <person name="Pernodet J.L."/>
            <person name="Leblond P."/>
        </authorList>
    </citation>
    <scope>NUCLEOTIDE SEQUENCE [LARGE SCALE GENOMIC DNA]</scope>
    <source>
        <strain evidence="2">ATCC 23877 / 3486 / DSM 40053 / JCM 4204 / NBRC 12836 / NRRL B-2516</strain>
    </source>
</reference>
<dbReference type="Proteomes" id="UP000061018">
    <property type="component" value="Chromosome"/>
</dbReference>
<evidence type="ECO:0000313" key="1">
    <source>
        <dbReference type="EMBL" id="AKZ53540.1"/>
    </source>
</evidence>
<protein>
    <submittedName>
        <fullName evidence="1">Uncharacterized protein</fullName>
    </submittedName>
</protein>
<dbReference type="EMBL" id="CP012382">
    <property type="protein sequence ID" value="AKZ53540.1"/>
    <property type="molecule type" value="Genomic_DNA"/>
</dbReference>
<accession>A0A0K2AKE9</accession>
<organism evidence="1 2">
    <name type="scientific">Streptomyces ambofaciens (strain ATCC 23877 / 3486 / DSM 40053 / JCM 4204 / NBRC 12836 / NRRL B-2516)</name>
    <dbReference type="NCBI Taxonomy" id="278992"/>
    <lineage>
        <taxon>Bacteria</taxon>
        <taxon>Bacillati</taxon>
        <taxon>Actinomycetota</taxon>
        <taxon>Actinomycetes</taxon>
        <taxon>Kitasatosporales</taxon>
        <taxon>Streptomycetaceae</taxon>
        <taxon>Streptomyces</taxon>
    </lineage>
</organism>
<gene>
    <name evidence="1" type="ORF">SAM23877_0491</name>
</gene>